<evidence type="ECO:0000313" key="2">
    <source>
        <dbReference type="Proteomes" id="UP000789920"/>
    </source>
</evidence>
<comment type="caution">
    <text evidence="1">The sequence shown here is derived from an EMBL/GenBank/DDBJ whole genome shotgun (WGS) entry which is preliminary data.</text>
</comment>
<feature type="non-terminal residue" evidence="1">
    <location>
        <position position="1"/>
    </location>
</feature>
<proteinExistence type="predicted"/>
<gene>
    <name evidence="1" type="ORF">RPERSI_LOCUS27610</name>
</gene>
<reference evidence="1" key="1">
    <citation type="submission" date="2021-06" db="EMBL/GenBank/DDBJ databases">
        <authorList>
            <person name="Kallberg Y."/>
            <person name="Tangrot J."/>
            <person name="Rosling A."/>
        </authorList>
    </citation>
    <scope>NUCLEOTIDE SEQUENCE</scope>
    <source>
        <strain evidence="1">MA461A</strain>
    </source>
</reference>
<sequence>HPKYKCVVNREKSLTNFDVIVDGEPIEKLNNTFDFPWCGILIHTSTLNCKVDCMRYGFSHIADTLTVKTSRNPGEALKQKMIELGMHAFYRILSRKQSYHKRLLEYLKPKIFNSPMNKVKQLRTA</sequence>
<accession>A0ACA9S8G7</accession>
<dbReference type="Proteomes" id="UP000789920">
    <property type="component" value="Unassembled WGS sequence"/>
</dbReference>
<organism evidence="1 2">
    <name type="scientific">Racocetra persica</name>
    <dbReference type="NCBI Taxonomy" id="160502"/>
    <lineage>
        <taxon>Eukaryota</taxon>
        <taxon>Fungi</taxon>
        <taxon>Fungi incertae sedis</taxon>
        <taxon>Mucoromycota</taxon>
        <taxon>Glomeromycotina</taxon>
        <taxon>Glomeromycetes</taxon>
        <taxon>Diversisporales</taxon>
        <taxon>Gigasporaceae</taxon>
        <taxon>Racocetra</taxon>
    </lineage>
</organism>
<protein>
    <submittedName>
        <fullName evidence="1">32774_t:CDS:1</fullName>
    </submittedName>
</protein>
<keyword evidence="2" id="KW-1185">Reference proteome</keyword>
<name>A0ACA9S8G7_9GLOM</name>
<evidence type="ECO:0000313" key="1">
    <source>
        <dbReference type="EMBL" id="CAG8829847.1"/>
    </source>
</evidence>
<feature type="non-terminal residue" evidence="1">
    <location>
        <position position="125"/>
    </location>
</feature>
<dbReference type="EMBL" id="CAJVQC010098010">
    <property type="protein sequence ID" value="CAG8829847.1"/>
    <property type="molecule type" value="Genomic_DNA"/>
</dbReference>